<organism evidence="1 2">
    <name type="scientific">Melastoma candidum</name>
    <dbReference type="NCBI Taxonomy" id="119954"/>
    <lineage>
        <taxon>Eukaryota</taxon>
        <taxon>Viridiplantae</taxon>
        <taxon>Streptophyta</taxon>
        <taxon>Embryophyta</taxon>
        <taxon>Tracheophyta</taxon>
        <taxon>Spermatophyta</taxon>
        <taxon>Magnoliopsida</taxon>
        <taxon>eudicotyledons</taxon>
        <taxon>Gunneridae</taxon>
        <taxon>Pentapetalae</taxon>
        <taxon>rosids</taxon>
        <taxon>malvids</taxon>
        <taxon>Myrtales</taxon>
        <taxon>Melastomataceae</taxon>
        <taxon>Melastomatoideae</taxon>
        <taxon>Melastomateae</taxon>
        <taxon>Melastoma</taxon>
    </lineage>
</organism>
<accession>A0ACB9QLY8</accession>
<comment type="caution">
    <text evidence="1">The sequence shown here is derived from an EMBL/GenBank/DDBJ whole genome shotgun (WGS) entry which is preliminary data.</text>
</comment>
<evidence type="ECO:0000313" key="1">
    <source>
        <dbReference type="EMBL" id="KAI4367556.1"/>
    </source>
</evidence>
<name>A0ACB9QLY8_9MYRT</name>
<sequence length="1012" mass="114407">MGSGYVQGKRACLCAFLLAILLAGVVSSQYVVDYLPGFSGKLPFTMETGYIGVGDMDEIQLFYYFVESERNPSIDPLVLWLTGGPGCSGFSPLAYEIGPLTFNYDSFNGSLPTLRPAEYPWTKVANIIFLDQPVGAGFSYSTTTAGKYSDDIKSAYDTYTFLRKWLVKHPQFLGNQLYIGGDSYSGITVPLVVQHILQGLESGVRPKMELQGYLLGNPVTDDYLDPNSRIPYVHRVNLISDEYYEEAKLYCGGDYVNIDSNNTLCITTMQKIKLCLLQINLCQILEPQCAFSSRREAQELEFDYRVEEAELIENILSSNQLPELPCRGFTYVLGYKWMNDDRVRRALNVREGTTGDWVRCPKNFSTYTEEITSTIAYHENFTATGLRALIYSGDHDISVPYISTLGWVKSLGLTVFDSWRPWYVDGQVAGFQVKFMNDHFRLTYATLKGAGHTAPEYKHKESLEMFDSLYWKSSPPSLHGSLDRNSFRQVPAELQRIEVKWIIIIAVEEDNTDLPTLMSKEEEGPWRQPSWASGSVGRRKEAGGDKMTCLLAFMLTVLIGAASAQHVVEYLPGYSGTGKIPFTMETGYIGVGDMEEVQLFYYFVESERDPSVDPLMLWLTGGPGCSGFSPLAFQIGPMIFDYDSYNGGLPTWRHAKHSWTKAANIIFIDQPVGAGFSYSTTTQGSFSDDKKAAFDAYTFLRKWLLKHPQFLGNQLYIGGDSYSGIIVPLVVNNILIGLENGDRPRMDLQGYVLGNPVTDTYIDPNSRIPYVHRVNLISDKYYQDAVTYCGGDYVNIDANNTLCIATMKKIKQCLLQINLAQILEPQCAFASKKTEELEFPFKGQEAEYIEHLLSDDKLPAMRCRGFTYVLAYKWLNDAQVRRALNVREGTAANWHRCWKTFSNFTEEVTSTIPYHKNFTNTGLRALIYSGDHDVSVPYLSTMTWIKSLGLPVFDEWRPWYVDGQIAGYQVKYMNDNYRLTYVTLKGAGHTGPEYKPHEALEMFDRFVARYPI</sequence>
<reference evidence="2" key="1">
    <citation type="journal article" date="2023" name="Front. Plant Sci.">
        <title>Chromosomal-level genome assembly of Melastoma candidum provides insights into trichome evolution.</title>
        <authorList>
            <person name="Zhong Y."/>
            <person name="Wu W."/>
            <person name="Sun C."/>
            <person name="Zou P."/>
            <person name="Liu Y."/>
            <person name="Dai S."/>
            <person name="Zhou R."/>
        </authorList>
    </citation>
    <scope>NUCLEOTIDE SEQUENCE [LARGE SCALE GENOMIC DNA]</scope>
</reference>
<gene>
    <name evidence="1" type="ORF">MLD38_023284</name>
</gene>
<keyword evidence="2" id="KW-1185">Reference proteome</keyword>
<evidence type="ECO:0000313" key="2">
    <source>
        <dbReference type="Proteomes" id="UP001057402"/>
    </source>
</evidence>
<proteinExistence type="predicted"/>
<dbReference type="Proteomes" id="UP001057402">
    <property type="component" value="Chromosome 6"/>
</dbReference>
<dbReference type="EMBL" id="CM042885">
    <property type="protein sequence ID" value="KAI4367556.1"/>
    <property type="molecule type" value="Genomic_DNA"/>
</dbReference>
<protein>
    <submittedName>
        <fullName evidence="1">Uncharacterized protein</fullName>
    </submittedName>
</protein>